<feature type="compositionally biased region" description="Basic residues" evidence="1">
    <location>
        <begin position="175"/>
        <end position="190"/>
    </location>
</feature>
<accession>A0A132ALW0</accession>
<sequence>MVKNEKKSSKSQKKASQKDHHRDHLEKSPIPQKSSTNQELDDYLKNPKEKKKNDRKELVIKKSTLCKIDEENETKHHEDDQSNQTKHINDERIVKEKSKLDDHRSNAKIETNKSQLQQQTRHQTQSKKSNKNAVLIKEKKDSSPSKPSSTVLSQIQQQNNTTTKPQISKWMDRLKSKKKKSKSKIKSKIRASKEIEGSKEKEILQPSNQDSANIKLQQPKNPNLMLLSEHSAVPTSPIFPCISPNVGLVTTHQKTGGFDNNPQNLNLQNVSNPMLPVGSVPYFEPLGKTVYQFQVKTLDGQIVSMEQYRGI</sequence>
<protein>
    <submittedName>
        <fullName evidence="2">Uncharacterized protein</fullName>
    </submittedName>
</protein>
<dbReference type="EMBL" id="JXLN01017483">
    <property type="protein sequence ID" value="KPM11575.1"/>
    <property type="molecule type" value="Genomic_DNA"/>
</dbReference>
<feature type="compositionally biased region" description="Low complexity" evidence="1">
    <location>
        <begin position="113"/>
        <end position="123"/>
    </location>
</feature>
<dbReference type="AlphaFoldDB" id="A0A132ALW0"/>
<evidence type="ECO:0000256" key="1">
    <source>
        <dbReference type="SAM" id="MobiDB-lite"/>
    </source>
</evidence>
<feature type="compositionally biased region" description="Basic and acidic residues" evidence="1">
    <location>
        <begin position="67"/>
        <end position="80"/>
    </location>
</feature>
<proteinExistence type="predicted"/>
<reference evidence="2 3" key="1">
    <citation type="journal article" date="2015" name="Parasit. Vectors">
        <title>Draft genome of the scabies mite.</title>
        <authorList>
            <person name="Rider S.D.Jr."/>
            <person name="Morgan M.S."/>
            <person name="Arlian L.G."/>
        </authorList>
    </citation>
    <scope>NUCLEOTIDE SEQUENCE [LARGE SCALE GENOMIC DNA]</scope>
    <source>
        <strain evidence="2">Arlian Lab</strain>
    </source>
</reference>
<feature type="region of interest" description="Disordered" evidence="1">
    <location>
        <begin position="1"/>
        <end position="208"/>
    </location>
</feature>
<comment type="caution">
    <text evidence="2">The sequence shown here is derived from an EMBL/GenBank/DDBJ whole genome shotgun (WGS) entry which is preliminary data.</text>
</comment>
<dbReference type="VEuPathDB" id="VectorBase:SSCA009477"/>
<feature type="compositionally biased region" description="Basic and acidic residues" evidence="1">
    <location>
        <begin position="16"/>
        <end position="27"/>
    </location>
</feature>
<dbReference type="OrthoDB" id="446890at2759"/>
<organism evidence="2 3">
    <name type="scientific">Sarcoptes scabiei</name>
    <name type="common">Itch mite</name>
    <name type="synonym">Acarus scabiei</name>
    <dbReference type="NCBI Taxonomy" id="52283"/>
    <lineage>
        <taxon>Eukaryota</taxon>
        <taxon>Metazoa</taxon>
        <taxon>Ecdysozoa</taxon>
        <taxon>Arthropoda</taxon>
        <taxon>Chelicerata</taxon>
        <taxon>Arachnida</taxon>
        <taxon>Acari</taxon>
        <taxon>Acariformes</taxon>
        <taxon>Sarcoptiformes</taxon>
        <taxon>Astigmata</taxon>
        <taxon>Psoroptidia</taxon>
        <taxon>Sarcoptoidea</taxon>
        <taxon>Sarcoptidae</taxon>
        <taxon>Sarcoptinae</taxon>
        <taxon>Sarcoptes</taxon>
    </lineage>
</organism>
<evidence type="ECO:0000313" key="2">
    <source>
        <dbReference type="EMBL" id="KPM11575.1"/>
    </source>
</evidence>
<evidence type="ECO:0000313" key="3">
    <source>
        <dbReference type="Proteomes" id="UP000616769"/>
    </source>
</evidence>
<feature type="compositionally biased region" description="Basic and acidic residues" evidence="1">
    <location>
        <begin position="191"/>
        <end position="203"/>
    </location>
</feature>
<gene>
    <name evidence="2" type="ORF">QR98_0101480</name>
</gene>
<feature type="compositionally biased region" description="Polar residues" evidence="1">
    <location>
        <begin position="150"/>
        <end position="166"/>
    </location>
</feature>
<dbReference type="Proteomes" id="UP000616769">
    <property type="component" value="Unassembled WGS sequence"/>
</dbReference>
<name>A0A132ALW0_SARSC</name>
<feature type="compositionally biased region" description="Basic and acidic residues" evidence="1">
    <location>
        <begin position="42"/>
        <end position="60"/>
    </location>
</feature>
<feature type="compositionally biased region" description="Basic and acidic residues" evidence="1">
    <location>
        <begin position="87"/>
        <end position="111"/>
    </location>
</feature>